<dbReference type="EMBL" id="CP024770">
    <property type="protein sequence ID" value="QGY32782.1"/>
    <property type="molecule type" value="Genomic_DNA"/>
</dbReference>
<reference evidence="1 2" key="1">
    <citation type="submission" date="2017-11" db="EMBL/GenBank/DDBJ databases">
        <title>Genome sequence of Pantoea cypripedii NE1.</title>
        <authorList>
            <person name="Nascimento F.X."/>
        </authorList>
    </citation>
    <scope>NUCLEOTIDE SEQUENCE [LARGE SCALE GENOMIC DNA]</scope>
    <source>
        <strain evidence="1 2">NE1</strain>
        <plasmid evidence="2">pne1b</plasmid>
    </source>
</reference>
<name>A0A6B9G883_PANCY</name>
<keyword evidence="1" id="KW-0614">Plasmid</keyword>
<organism evidence="1 2">
    <name type="scientific">Pantoea cypripedii</name>
    <name type="common">Pectobacterium cypripedii</name>
    <name type="synonym">Erwinia cypripedii</name>
    <dbReference type="NCBI Taxonomy" id="55209"/>
    <lineage>
        <taxon>Bacteria</taxon>
        <taxon>Pseudomonadati</taxon>
        <taxon>Pseudomonadota</taxon>
        <taxon>Gammaproteobacteria</taxon>
        <taxon>Enterobacterales</taxon>
        <taxon>Erwiniaceae</taxon>
        <taxon>Pantoea</taxon>
    </lineage>
</organism>
<dbReference type="AlphaFoldDB" id="A0A6B9G883"/>
<dbReference type="Proteomes" id="UP000502005">
    <property type="component" value="Plasmid pNE1B"/>
</dbReference>
<proteinExistence type="predicted"/>
<evidence type="ECO:0000313" key="1">
    <source>
        <dbReference type="EMBL" id="QGY32782.1"/>
    </source>
</evidence>
<accession>A0A6B9G883</accession>
<sequence>MGFIFLVEKDHKIDGCKNSRHARFLLNMLILIKMIKMRIFKPGFSLQKMGLSSVSNMRGKGKQSHKKIIS</sequence>
<gene>
    <name evidence="1" type="ORF">CUN67_27995</name>
</gene>
<evidence type="ECO:0000313" key="2">
    <source>
        <dbReference type="Proteomes" id="UP000502005"/>
    </source>
</evidence>
<protein>
    <submittedName>
        <fullName evidence="1">Uncharacterized protein</fullName>
    </submittedName>
</protein>
<geneLocation type="plasmid" evidence="2">
    <name>pne1b</name>
</geneLocation>